<sequence>MPPPPAASADLRLYGSSGSPLRARAAASRALGIRHWIAPGRIELCEGGVQEAAGVMLRMAVGVEWLEEAGGIGAGLVNRVGARRSAWASLKGLRESSTRRTLCEDTQCQARAAGKQTKPQVIVTAVQTYRIIVLLGPAELSYESTQRWHLISHSGWSSTYLGKYECAGGLPSRPMHLMSAAAVLLFVSRRRPARPRHQMALLLLPFSTGRRRHWQFLELEATGATRCERAGRHRQAARWRWRKAPDARAMHLCAKSKRKEDRKVQKELQTQPEYILSTDLDDTQRLPAQTRLNIGSAAPILAFSLLQLLQTQASPQTRHRTHQPKYTP</sequence>
<reference evidence="1" key="1">
    <citation type="submission" date="2023-03" db="EMBL/GenBank/DDBJ databases">
        <title>Massive genome expansion in bonnet fungi (Mycena s.s.) driven by repeated elements and novel gene families across ecological guilds.</title>
        <authorList>
            <consortium name="Lawrence Berkeley National Laboratory"/>
            <person name="Harder C.B."/>
            <person name="Miyauchi S."/>
            <person name="Viragh M."/>
            <person name="Kuo A."/>
            <person name="Thoen E."/>
            <person name="Andreopoulos B."/>
            <person name="Lu D."/>
            <person name="Skrede I."/>
            <person name="Drula E."/>
            <person name="Henrissat B."/>
            <person name="Morin E."/>
            <person name="Kohler A."/>
            <person name="Barry K."/>
            <person name="LaButti K."/>
            <person name="Morin E."/>
            <person name="Salamov A."/>
            <person name="Lipzen A."/>
            <person name="Mereny Z."/>
            <person name="Hegedus B."/>
            <person name="Baldrian P."/>
            <person name="Stursova M."/>
            <person name="Weitz H."/>
            <person name="Taylor A."/>
            <person name="Grigoriev I.V."/>
            <person name="Nagy L.G."/>
            <person name="Martin F."/>
            <person name="Kauserud H."/>
        </authorList>
    </citation>
    <scope>NUCLEOTIDE SEQUENCE</scope>
    <source>
        <strain evidence="1">9144</strain>
    </source>
</reference>
<keyword evidence="2" id="KW-1185">Reference proteome</keyword>
<accession>A0AAD6YH95</accession>
<organism evidence="1 2">
    <name type="scientific">Mycena pura</name>
    <dbReference type="NCBI Taxonomy" id="153505"/>
    <lineage>
        <taxon>Eukaryota</taxon>
        <taxon>Fungi</taxon>
        <taxon>Dikarya</taxon>
        <taxon>Basidiomycota</taxon>
        <taxon>Agaricomycotina</taxon>
        <taxon>Agaricomycetes</taxon>
        <taxon>Agaricomycetidae</taxon>
        <taxon>Agaricales</taxon>
        <taxon>Marasmiineae</taxon>
        <taxon>Mycenaceae</taxon>
        <taxon>Mycena</taxon>
    </lineage>
</organism>
<gene>
    <name evidence="1" type="ORF">GGX14DRAFT_540548</name>
</gene>
<dbReference type="Proteomes" id="UP001219525">
    <property type="component" value="Unassembled WGS sequence"/>
</dbReference>
<evidence type="ECO:0000313" key="1">
    <source>
        <dbReference type="EMBL" id="KAJ7221472.1"/>
    </source>
</evidence>
<proteinExistence type="predicted"/>
<dbReference type="AlphaFoldDB" id="A0AAD6YH95"/>
<feature type="non-terminal residue" evidence="1">
    <location>
        <position position="328"/>
    </location>
</feature>
<comment type="caution">
    <text evidence="1">The sequence shown here is derived from an EMBL/GenBank/DDBJ whole genome shotgun (WGS) entry which is preliminary data.</text>
</comment>
<protein>
    <submittedName>
        <fullName evidence="1">Uncharacterized protein</fullName>
    </submittedName>
</protein>
<dbReference type="EMBL" id="JARJCW010000008">
    <property type="protein sequence ID" value="KAJ7221472.1"/>
    <property type="molecule type" value="Genomic_DNA"/>
</dbReference>
<name>A0AAD6YH95_9AGAR</name>
<evidence type="ECO:0000313" key="2">
    <source>
        <dbReference type="Proteomes" id="UP001219525"/>
    </source>
</evidence>